<evidence type="ECO:0000313" key="1">
    <source>
        <dbReference type="EMBL" id="SMX54385.1"/>
    </source>
</evidence>
<proteinExistence type="predicted"/>
<keyword evidence="2" id="KW-1185">Reference proteome</keyword>
<reference evidence="2" key="1">
    <citation type="submission" date="2017-05" db="EMBL/GenBank/DDBJ databases">
        <authorList>
            <person name="Kirkegaard R."/>
            <person name="Mcilroy J S."/>
        </authorList>
    </citation>
    <scope>NUCLEOTIDE SEQUENCE [LARGE SCALE GENOMIC DNA]</scope>
</reference>
<dbReference type="EMBL" id="LT859958">
    <property type="protein sequence ID" value="SMX54385.1"/>
    <property type="molecule type" value="Genomic_DNA"/>
</dbReference>
<protein>
    <submittedName>
        <fullName evidence="1">Uncharacterized protein</fullName>
    </submittedName>
</protein>
<organism evidence="1 2">
    <name type="scientific">Candidatus Brevifilum fermentans</name>
    <dbReference type="NCBI Taxonomy" id="1986204"/>
    <lineage>
        <taxon>Bacteria</taxon>
        <taxon>Bacillati</taxon>
        <taxon>Chloroflexota</taxon>
        <taxon>Anaerolineae</taxon>
        <taxon>Anaerolineales</taxon>
        <taxon>Anaerolineaceae</taxon>
        <taxon>Candidatus Brevifilum</taxon>
    </lineage>
</organism>
<sequence>MLPMLLDLIILVVETILHQIAPHMDKITTTTVRMLIDLWYKIEMHTMVNSISLSG</sequence>
<dbReference type="KEGG" id="abat:CFX1CAM_1320"/>
<dbReference type="AlphaFoldDB" id="A0A1Y6K3X0"/>
<gene>
    <name evidence="1" type="ORF">CFX1CAM_1320</name>
</gene>
<name>A0A1Y6K3X0_9CHLR</name>
<dbReference type="Proteomes" id="UP000195514">
    <property type="component" value="Chromosome I"/>
</dbReference>
<evidence type="ECO:0000313" key="2">
    <source>
        <dbReference type="Proteomes" id="UP000195514"/>
    </source>
</evidence>
<accession>A0A1Y6K3X0</accession>